<feature type="domain" description="AB hydrolase-1" evidence="1">
    <location>
        <begin position="38"/>
        <end position="125"/>
    </location>
</feature>
<gene>
    <name evidence="2" type="ORF">LCGC14_2579030</name>
</gene>
<dbReference type="Gene3D" id="3.40.50.1820">
    <property type="entry name" value="alpha/beta hydrolase"/>
    <property type="match status" value="1"/>
</dbReference>
<dbReference type="Pfam" id="PF12697">
    <property type="entry name" value="Abhydrolase_6"/>
    <property type="match status" value="1"/>
</dbReference>
<dbReference type="PANTHER" id="PTHR43798">
    <property type="entry name" value="MONOACYLGLYCEROL LIPASE"/>
    <property type="match status" value="1"/>
</dbReference>
<reference evidence="2" key="1">
    <citation type="journal article" date="2015" name="Nature">
        <title>Complex archaea that bridge the gap between prokaryotes and eukaryotes.</title>
        <authorList>
            <person name="Spang A."/>
            <person name="Saw J.H."/>
            <person name="Jorgensen S.L."/>
            <person name="Zaremba-Niedzwiedzka K."/>
            <person name="Martijn J."/>
            <person name="Lind A.E."/>
            <person name="van Eijk R."/>
            <person name="Schleper C."/>
            <person name="Guy L."/>
            <person name="Ettema T.J."/>
        </authorList>
    </citation>
    <scope>NUCLEOTIDE SEQUENCE</scope>
</reference>
<dbReference type="AlphaFoldDB" id="A0A0F9AFB7"/>
<dbReference type="EMBL" id="LAZR01043006">
    <property type="protein sequence ID" value="KKL08125.1"/>
    <property type="molecule type" value="Genomic_DNA"/>
</dbReference>
<proteinExistence type="predicted"/>
<comment type="caution">
    <text evidence="2">The sequence shown here is derived from an EMBL/GenBank/DDBJ whole genome shotgun (WGS) entry which is preliminary data.</text>
</comment>
<dbReference type="InterPro" id="IPR029058">
    <property type="entry name" value="AB_hydrolase_fold"/>
</dbReference>
<dbReference type="InterPro" id="IPR000073">
    <property type="entry name" value="AB_hydrolase_1"/>
</dbReference>
<evidence type="ECO:0000259" key="1">
    <source>
        <dbReference type="Pfam" id="PF12697"/>
    </source>
</evidence>
<protein>
    <recommendedName>
        <fullName evidence="1">AB hydrolase-1 domain-containing protein</fullName>
    </recommendedName>
</protein>
<feature type="non-terminal residue" evidence="2">
    <location>
        <position position="1"/>
    </location>
</feature>
<dbReference type="SUPFAM" id="SSF53474">
    <property type="entry name" value="alpha/beta-Hydrolases"/>
    <property type="match status" value="1"/>
</dbReference>
<organism evidence="2">
    <name type="scientific">marine sediment metagenome</name>
    <dbReference type="NCBI Taxonomy" id="412755"/>
    <lineage>
        <taxon>unclassified sequences</taxon>
        <taxon>metagenomes</taxon>
        <taxon>ecological metagenomes</taxon>
    </lineage>
</organism>
<sequence>TQERARLVELARTQGMEAVFEEQLRTNPMADQLRAQPQLLETWRQQFLLTSREAYLYCAQAMARRESLLDELGAIEVPTLIICGENDDPFVKPSHRMHERIPGSELVIIPGAGHTPQIEKPAEFNSVLTGFLSRVHQGVAAGG</sequence>
<accession>A0A0F9AFB7</accession>
<dbReference type="InterPro" id="IPR050266">
    <property type="entry name" value="AB_hydrolase_sf"/>
</dbReference>
<name>A0A0F9AFB7_9ZZZZ</name>
<evidence type="ECO:0000313" key="2">
    <source>
        <dbReference type="EMBL" id="KKL08125.1"/>
    </source>
</evidence>